<evidence type="ECO:0000259" key="1">
    <source>
        <dbReference type="Pfam" id="PF00462"/>
    </source>
</evidence>
<sequence length="105" mass="11023">MALESRPSADQATALQHIADGGAVVYWRPGCGFCAALDRSLGETGDRALWVNIWEDDAAKGYVEDINDGNATVPTFVTTQAGFVVATPEERALVATALEQATPAA</sequence>
<accession>M2XWB8</accession>
<dbReference type="STRING" id="71999.KPaMU14_12035"/>
<keyword evidence="3" id="KW-1185">Reference proteome</keyword>
<protein>
    <submittedName>
        <fullName evidence="2">Integral membrane protein</fullName>
    </submittedName>
</protein>
<dbReference type="AlphaFoldDB" id="M2XWB8"/>
<evidence type="ECO:0000313" key="2">
    <source>
        <dbReference type="EMBL" id="EME37108.1"/>
    </source>
</evidence>
<dbReference type="SUPFAM" id="SSF52833">
    <property type="entry name" value="Thioredoxin-like"/>
    <property type="match status" value="1"/>
</dbReference>
<dbReference type="Pfam" id="PF00462">
    <property type="entry name" value="Glutaredoxin"/>
    <property type="match status" value="1"/>
</dbReference>
<dbReference type="EMBL" id="ANHZ02000005">
    <property type="protein sequence ID" value="EME37108.1"/>
    <property type="molecule type" value="Genomic_DNA"/>
</dbReference>
<comment type="caution">
    <text evidence="2">The sequence shown here is derived from an EMBL/GenBank/DDBJ whole genome shotgun (WGS) entry which is preliminary data.</text>
</comment>
<reference evidence="2 3" key="1">
    <citation type="journal article" date="2014" name="Genome Announc.">
        <title>Draft Genome Sequence of Kocuria palustris PEL.</title>
        <authorList>
            <person name="Sharma G."/>
            <person name="Khatri I."/>
            <person name="Subramanian S."/>
        </authorList>
    </citation>
    <scope>NUCLEOTIDE SEQUENCE [LARGE SCALE GENOMIC DNA]</scope>
    <source>
        <strain evidence="2 3">PEL</strain>
    </source>
</reference>
<dbReference type="PROSITE" id="PS51354">
    <property type="entry name" value="GLUTAREDOXIN_2"/>
    <property type="match status" value="1"/>
</dbReference>
<dbReference type="InterPro" id="IPR002109">
    <property type="entry name" value="Glutaredoxin"/>
</dbReference>
<dbReference type="RefSeq" id="WP_006214021.1">
    <property type="nucleotide sequence ID" value="NZ_ANHZ02000005.1"/>
</dbReference>
<name>M2XWB8_9MICC</name>
<evidence type="ECO:0000313" key="3">
    <source>
        <dbReference type="Proteomes" id="UP000009877"/>
    </source>
</evidence>
<feature type="domain" description="Glutaredoxin" evidence="1">
    <location>
        <begin position="24"/>
        <end position="75"/>
    </location>
</feature>
<dbReference type="InterPro" id="IPR036249">
    <property type="entry name" value="Thioredoxin-like_sf"/>
</dbReference>
<gene>
    <name evidence="2" type="ORF">C884_02022</name>
</gene>
<dbReference type="Gene3D" id="3.40.30.10">
    <property type="entry name" value="Glutaredoxin"/>
    <property type="match status" value="1"/>
</dbReference>
<organism evidence="2 3">
    <name type="scientific">Kocuria palustris PEL</name>
    <dbReference type="NCBI Taxonomy" id="1236550"/>
    <lineage>
        <taxon>Bacteria</taxon>
        <taxon>Bacillati</taxon>
        <taxon>Actinomycetota</taxon>
        <taxon>Actinomycetes</taxon>
        <taxon>Micrococcales</taxon>
        <taxon>Micrococcaceae</taxon>
        <taxon>Kocuria</taxon>
    </lineage>
</organism>
<dbReference type="Proteomes" id="UP000009877">
    <property type="component" value="Unassembled WGS sequence"/>
</dbReference>
<proteinExistence type="predicted"/>